<organism evidence="2 3">
    <name type="scientific">Streptomyces albireticuli</name>
    <dbReference type="NCBI Taxonomy" id="1940"/>
    <lineage>
        <taxon>Bacteria</taxon>
        <taxon>Bacillati</taxon>
        <taxon>Actinomycetota</taxon>
        <taxon>Actinomycetes</taxon>
        <taxon>Kitasatosporales</taxon>
        <taxon>Streptomycetaceae</taxon>
        <taxon>Streptomyces</taxon>
    </lineage>
</organism>
<dbReference type="Gene3D" id="3.30.930.10">
    <property type="entry name" value="Bira Bifunctional Protein, Domain 2"/>
    <property type="match status" value="1"/>
</dbReference>
<dbReference type="AlphaFoldDB" id="A0A1Z2KVJ6"/>
<protein>
    <submittedName>
        <fullName evidence="2">Seryl-tRNA synthetase</fullName>
    </submittedName>
</protein>
<evidence type="ECO:0000313" key="2">
    <source>
        <dbReference type="EMBL" id="ARZ66049.1"/>
    </source>
</evidence>
<dbReference type="SUPFAM" id="SSF55681">
    <property type="entry name" value="Class II aaRS and biotin synthetases"/>
    <property type="match status" value="1"/>
</dbReference>
<dbReference type="GO" id="GO:0004812">
    <property type="term" value="F:aminoacyl-tRNA ligase activity"/>
    <property type="evidence" value="ECO:0007669"/>
    <property type="project" value="UniProtKB-KW"/>
</dbReference>
<dbReference type="GO" id="GO:0005524">
    <property type="term" value="F:ATP binding"/>
    <property type="evidence" value="ECO:0007669"/>
    <property type="project" value="InterPro"/>
</dbReference>
<keyword evidence="2" id="KW-0030">Aminoacyl-tRNA synthetase</keyword>
<reference evidence="2 3" key="1">
    <citation type="submission" date="2017-06" db="EMBL/GenBank/DDBJ databases">
        <title>Streptomyces albireticuli Genome sequencing and assembly.</title>
        <authorList>
            <person name="Wang Y."/>
            <person name="Du B."/>
            <person name="Ding Y."/>
            <person name="Liu H."/>
            <person name="Hou Q."/>
            <person name="Liu K."/>
            <person name="Yao L."/>
            <person name="Wang C."/>
        </authorList>
    </citation>
    <scope>NUCLEOTIDE SEQUENCE [LARGE SCALE GENOMIC DNA]</scope>
    <source>
        <strain evidence="2 3">MDJK11</strain>
    </source>
</reference>
<dbReference type="EMBL" id="CP021744">
    <property type="protein sequence ID" value="ARZ66049.1"/>
    <property type="molecule type" value="Genomic_DNA"/>
</dbReference>
<dbReference type="RefSeq" id="WP_087924723.1">
    <property type="nucleotide sequence ID" value="NZ_CP021744.1"/>
</dbReference>
<dbReference type="InterPro" id="IPR002314">
    <property type="entry name" value="aa-tRNA-synt_IIb"/>
</dbReference>
<accession>A0A1Z2KVJ6</accession>
<dbReference type="OrthoDB" id="583154at2"/>
<gene>
    <name evidence="2" type="ORF">SMD11_0383</name>
</gene>
<evidence type="ECO:0000259" key="1">
    <source>
        <dbReference type="Pfam" id="PF00587"/>
    </source>
</evidence>
<feature type="domain" description="Aminoacyl-tRNA synthetase class II (G/ P/ S/T)" evidence="1">
    <location>
        <begin position="134"/>
        <end position="270"/>
    </location>
</feature>
<dbReference type="GO" id="GO:0006418">
    <property type="term" value="P:tRNA aminoacylation for protein translation"/>
    <property type="evidence" value="ECO:0007669"/>
    <property type="project" value="InterPro"/>
</dbReference>
<keyword evidence="2" id="KW-0436">Ligase</keyword>
<name>A0A1Z2KVJ6_9ACTN</name>
<sequence length="289" mass="32069">MTVVPQHDTGFTRTPGGGATDAVVILSPDRTDLVLELDRTFSGWGRASGAREIQPPPVYPLRDLEKFDVYTNFPHLVFAGAALDLEGSRKPSGGRFERQDLKDARIGLSHATCYGAFLYYENARLTEDTSVTLVNRCFRHEDHFSGLRRLLSFQMREIVALGSPEHAQGVLARFTERILAFADALSLKLEKVPATDPFFEKGGARALMAKVSPVKYEFQAGDLAIASVNNHRNFFGERCDIRRGEDGEFAHTSCVAFGLERWLAVLLEQHGDDAQRALEAVRRASARVS</sequence>
<dbReference type="Proteomes" id="UP000195755">
    <property type="component" value="Chromosome"/>
</dbReference>
<evidence type="ECO:0000313" key="3">
    <source>
        <dbReference type="Proteomes" id="UP000195755"/>
    </source>
</evidence>
<dbReference type="Pfam" id="PF00587">
    <property type="entry name" value="tRNA-synt_2b"/>
    <property type="match status" value="1"/>
</dbReference>
<dbReference type="KEGG" id="salj:SMD11_0383"/>
<proteinExistence type="predicted"/>
<dbReference type="InterPro" id="IPR045864">
    <property type="entry name" value="aa-tRNA-synth_II/BPL/LPL"/>
</dbReference>